<dbReference type="Gene3D" id="1.20.5.1160">
    <property type="entry name" value="Vasodilator-stimulated phosphoprotein"/>
    <property type="match status" value="1"/>
</dbReference>
<feature type="compositionally biased region" description="Polar residues" evidence="1">
    <location>
        <begin position="23"/>
        <end position="35"/>
    </location>
</feature>
<accession>A0A2G5SYE9</accession>
<evidence type="ECO:0000313" key="3">
    <source>
        <dbReference type="Proteomes" id="UP000230233"/>
    </source>
</evidence>
<name>A0A2G5SYE9_9PELO</name>
<sequence length="125" mass="14268">MSAIGSKSRSNEEKSADAEKSAVKTTTMGSWSDARQMQDGWRKEKDKLEEELAKTRRAKDQLAEKLEDAWRAAEKAEETIGALEKSLEEERKASERWKNQWESAEGACKEIAVKEFERIFDGLAR</sequence>
<evidence type="ECO:0000313" key="2">
    <source>
        <dbReference type="EMBL" id="PIC19861.1"/>
    </source>
</evidence>
<organism evidence="2 3">
    <name type="scientific">Caenorhabditis nigoni</name>
    <dbReference type="NCBI Taxonomy" id="1611254"/>
    <lineage>
        <taxon>Eukaryota</taxon>
        <taxon>Metazoa</taxon>
        <taxon>Ecdysozoa</taxon>
        <taxon>Nematoda</taxon>
        <taxon>Chromadorea</taxon>
        <taxon>Rhabditida</taxon>
        <taxon>Rhabditina</taxon>
        <taxon>Rhabditomorpha</taxon>
        <taxon>Rhabditoidea</taxon>
        <taxon>Rhabditidae</taxon>
        <taxon>Peloderinae</taxon>
        <taxon>Caenorhabditis</taxon>
    </lineage>
</organism>
<feature type="region of interest" description="Disordered" evidence="1">
    <location>
        <begin position="1"/>
        <end position="46"/>
    </location>
</feature>
<reference evidence="3" key="1">
    <citation type="submission" date="2017-10" db="EMBL/GenBank/DDBJ databases">
        <title>Rapid genome shrinkage in a self-fertile nematode reveals novel sperm competition proteins.</title>
        <authorList>
            <person name="Yin D."/>
            <person name="Schwarz E.M."/>
            <person name="Thomas C.G."/>
            <person name="Felde R.L."/>
            <person name="Korf I.F."/>
            <person name="Cutter A.D."/>
            <person name="Schartner C.M."/>
            <person name="Ralston E.J."/>
            <person name="Meyer B.J."/>
            <person name="Haag E.S."/>
        </authorList>
    </citation>
    <scope>NUCLEOTIDE SEQUENCE [LARGE SCALE GENOMIC DNA]</scope>
    <source>
        <strain evidence="3">JU1422</strain>
    </source>
</reference>
<gene>
    <name evidence="2" type="primary">Cnig_chr_X.g25247</name>
    <name evidence="2" type="ORF">B9Z55_025247</name>
</gene>
<dbReference type="EMBL" id="PDUG01000006">
    <property type="protein sequence ID" value="PIC19861.1"/>
    <property type="molecule type" value="Genomic_DNA"/>
</dbReference>
<feature type="compositionally biased region" description="Basic and acidic residues" evidence="1">
    <location>
        <begin position="9"/>
        <end position="22"/>
    </location>
</feature>
<keyword evidence="3" id="KW-1185">Reference proteome</keyword>
<proteinExistence type="predicted"/>
<dbReference type="AlphaFoldDB" id="A0A2G5SYE9"/>
<evidence type="ECO:0000256" key="1">
    <source>
        <dbReference type="SAM" id="MobiDB-lite"/>
    </source>
</evidence>
<comment type="caution">
    <text evidence="2">The sequence shown here is derived from an EMBL/GenBank/DDBJ whole genome shotgun (WGS) entry which is preliminary data.</text>
</comment>
<dbReference type="OrthoDB" id="5902522at2759"/>
<protein>
    <submittedName>
        <fullName evidence="2">Uncharacterized protein</fullName>
    </submittedName>
</protein>
<dbReference type="Proteomes" id="UP000230233">
    <property type="component" value="Chromosome X"/>
</dbReference>